<gene>
    <name evidence="9" type="ORF">FB558_8358</name>
</gene>
<protein>
    <submittedName>
        <fullName evidence="9">DNA-binding SARP family transcriptional activator</fullName>
    </submittedName>
</protein>
<keyword evidence="4" id="KW-0804">Transcription</keyword>
<evidence type="ECO:0000259" key="8">
    <source>
        <dbReference type="SMART" id="SM01043"/>
    </source>
</evidence>
<evidence type="ECO:0000256" key="1">
    <source>
        <dbReference type="ARBA" id="ARBA00005820"/>
    </source>
</evidence>
<evidence type="ECO:0000313" key="10">
    <source>
        <dbReference type="Proteomes" id="UP000315677"/>
    </source>
</evidence>
<dbReference type="SUPFAM" id="SSF46894">
    <property type="entry name" value="C-terminal effector domain of the bipartite response regulators"/>
    <property type="match status" value="1"/>
</dbReference>
<dbReference type="InterPro" id="IPR005158">
    <property type="entry name" value="BTAD"/>
</dbReference>
<dbReference type="SMART" id="SM00382">
    <property type="entry name" value="AAA"/>
    <property type="match status" value="1"/>
</dbReference>
<organism evidence="9 10">
    <name type="scientific">Pseudonocardia kunmingensis</name>
    <dbReference type="NCBI Taxonomy" id="630975"/>
    <lineage>
        <taxon>Bacteria</taxon>
        <taxon>Bacillati</taxon>
        <taxon>Actinomycetota</taxon>
        <taxon>Actinomycetes</taxon>
        <taxon>Pseudonocardiales</taxon>
        <taxon>Pseudonocardiaceae</taxon>
        <taxon>Pseudonocardia</taxon>
    </lineage>
</organism>
<dbReference type="PANTHER" id="PTHR35807:SF1">
    <property type="entry name" value="TRANSCRIPTIONAL REGULATOR REDD"/>
    <property type="match status" value="1"/>
</dbReference>
<dbReference type="EMBL" id="VFPA01000008">
    <property type="protein sequence ID" value="TQM01840.1"/>
    <property type="molecule type" value="Genomic_DNA"/>
</dbReference>
<accession>A0A543CXM9</accession>
<evidence type="ECO:0000259" key="6">
    <source>
        <dbReference type="SMART" id="SM00382"/>
    </source>
</evidence>
<dbReference type="Proteomes" id="UP000315677">
    <property type="component" value="Unassembled WGS sequence"/>
</dbReference>
<evidence type="ECO:0000256" key="3">
    <source>
        <dbReference type="ARBA" id="ARBA00023125"/>
    </source>
</evidence>
<proteinExistence type="inferred from homology"/>
<evidence type="ECO:0000259" key="7">
    <source>
        <dbReference type="SMART" id="SM00862"/>
    </source>
</evidence>
<name>A0A543CXM9_9PSEU</name>
<evidence type="ECO:0000256" key="2">
    <source>
        <dbReference type="ARBA" id="ARBA00023015"/>
    </source>
</evidence>
<sequence>MGTEFRLLGQVEALVDGHPLDIGHARQRAVLAVLLVEVNRPVPTGVLIDRVWAEQPPLRARNALSAYLSRLRHLLAAAGDVRIARRHDAYELSVDALSVDLHLFRGLAARARTERRPAEAVALYARALALWRGEPFAGADAPWFAGLRVALDAERLAVELDRNDAALRAGRHGELLAELATAARAHPLDERLAGQLMLAQFRSGRQAAALETYRQVRGRLRDELGADPGAALRAVHRQILTGDAERPPEPPQRVAGPPPELTPAAPLERAEPLRRLDGLLAAGAGRVVLVSGEAGVGKTTLVTAFAARAAGDVLLLWGSCDPLLTPRELGPLHDVGRQTGGALAAALAGDARRETVFAAVLDELDAASDRPRPVLVIEDVHWADGATLDLLTFLGRRIARTRSLLVVTFRDDEIGAEHPLHAALATLPREVVVRLPLAPLSPDGVAELARRAGRPATDVHAVTGGNPLLVSELLAAGPSDVPPTVRDLMLARLGPLPEPARAVARLVSVLPGYADPAVLAGAAAAVETCLARGVLVAREDRVAYRHELLRRAVEESLSPVRRAELHATALAALERAEESADPARLAHHARLAGDVGALLRHAPAAARRAAAVDARREAVGHLRAVLPHVDRLAGTERAELRQEFAAQAFAAGFAEEGLAELRRALAHWEAVGDAERTGEALLLLNRIHWWSGRVDEAWAACHRAVEVLETVPPGRPLARAYGQLSTRYMLTNRPSEALDWGRRASALATRLGDVATTVDGLITVGGARFDLEPEWDGSELEQAHAAAAAAGLPDQATRALVNLASTTLQRGRHGRAEPLLDRALRVAVDRDLHGYARFTTGLRARLRVERGDWDGARSDAATVLDGVGIAGNARLPGLVALALLRLRRGEDGALALLDEAADYAYPMREMQWVGPVAAARSELFWLNGDTARAAAEARRWLPLAVRRHRWLAGELALRLWRAEPGVAAPAGIDRPYALLVDGDWAGAAAIWADRGCVWTRAEALACGDAEAVAEAVALAESLGAAPVARRWRLGGIVEHRS</sequence>
<dbReference type="GO" id="GO:0000160">
    <property type="term" value="P:phosphorelay signal transduction system"/>
    <property type="evidence" value="ECO:0007669"/>
    <property type="project" value="InterPro"/>
</dbReference>
<comment type="caution">
    <text evidence="9">The sequence shown here is derived from an EMBL/GenBank/DDBJ whole genome shotgun (WGS) entry which is preliminary data.</text>
</comment>
<evidence type="ECO:0000313" key="9">
    <source>
        <dbReference type="EMBL" id="TQM01840.1"/>
    </source>
</evidence>
<dbReference type="PANTHER" id="PTHR35807">
    <property type="entry name" value="TRANSCRIPTIONAL REGULATOR REDD-RELATED"/>
    <property type="match status" value="1"/>
</dbReference>
<dbReference type="AlphaFoldDB" id="A0A543CXM9"/>
<reference evidence="9 10" key="1">
    <citation type="submission" date="2019-06" db="EMBL/GenBank/DDBJ databases">
        <title>Sequencing the genomes of 1000 actinobacteria strains.</title>
        <authorList>
            <person name="Klenk H.-P."/>
        </authorList>
    </citation>
    <scope>NUCLEOTIDE SEQUENCE [LARGE SCALE GENOMIC DNA]</scope>
    <source>
        <strain evidence="9 10">DSM 45301</strain>
    </source>
</reference>
<dbReference type="CDD" id="cd15831">
    <property type="entry name" value="BTAD"/>
    <property type="match status" value="1"/>
</dbReference>
<keyword evidence="2" id="KW-0805">Transcription regulation</keyword>
<dbReference type="InterPro" id="IPR003593">
    <property type="entry name" value="AAA+_ATPase"/>
</dbReference>
<dbReference type="RefSeq" id="WP_211367217.1">
    <property type="nucleotide sequence ID" value="NZ_VFPA01000008.1"/>
</dbReference>
<dbReference type="Gene3D" id="3.40.50.300">
    <property type="entry name" value="P-loop containing nucleotide triphosphate hydrolases"/>
    <property type="match status" value="1"/>
</dbReference>
<feature type="region of interest" description="Disordered" evidence="5">
    <location>
        <begin position="241"/>
        <end position="265"/>
    </location>
</feature>
<dbReference type="SUPFAM" id="SSF52540">
    <property type="entry name" value="P-loop containing nucleoside triphosphate hydrolases"/>
    <property type="match status" value="1"/>
</dbReference>
<feature type="domain" description="OmpR/PhoB-type" evidence="7">
    <location>
        <begin position="17"/>
        <end position="92"/>
    </location>
</feature>
<dbReference type="InterPro" id="IPR001867">
    <property type="entry name" value="OmpR/PhoB-type_DNA-bd"/>
</dbReference>
<dbReference type="InterPro" id="IPR036388">
    <property type="entry name" value="WH-like_DNA-bd_sf"/>
</dbReference>
<dbReference type="Pfam" id="PF03704">
    <property type="entry name" value="BTAD"/>
    <property type="match status" value="1"/>
</dbReference>
<evidence type="ECO:0000256" key="5">
    <source>
        <dbReference type="SAM" id="MobiDB-lite"/>
    </source>
</evidence>
<keyword evidence="3 9" id="KW-0238">DNA-binding</keyword>
<dbReference type="Gene3D" id="1.10.10.10">
    <property type="entry name" value="Winged helix-like DNA-binding domain superfamily/Winged helix DNA-binding domain"/>
    <property type="match status" value="1"/>
</dbReference>
<dbReference type="GO" id="GO:0003677">
    <property type="term" value="F:DNA binding"/>
    <property type="evidence" value="ECO:0007669"/>
    <property type="project" value="UniProtKB-KW"/>
</dbReference>
<dbReference type="InterPro" id="IPR011990">
    <property type="entry name" value="TPR-like_helical_dom_sf"/>
</dbReference>
<dbReference type="GO" id="GO:0006355">
    <property type="term" value="P:regulation of DNA-templated transcription"/>
    <property type="evidence" value="ECO:0007669"/>
    <property type="project" value="InterPro"/>
</dbReference>
<evidence type="ECO:0000256" key="4">
    <source>
        <dbReference type="ARBA" id="ARBA00023163"/>
    </source>
</evidence>
<dbReference type="InterPro" id="IPR051677">
    <property type="entry name" value="AfsR-DnrI-RedD_regulator"/>
</dbReference>
<dbReference type="Pfam" id="PF13191">
    <property type="entry name" value="AAA_16"/>
    <property type="match status" value="1"/>
</dbReference>
<comment type="similarity">
    <text evidence="1">Belongs to the AfsR/DnrI/RedD regulatory family.</text>
</comment>
<dbReference type="SMART" id="SM00862">
    <property type="entry name" value="Trans_reg_C"/>
    <property type="match status" value="1"/>
</dbReference>
<dbReference type="InterPro" id="IPR027417">
    <property type="entry name" value="P-loop_NTPase"/>
</dbReference>
<dbReference type="SUPFAM" id="SSF48452">
    <property type="entry name" value="TPR-like"/>
    <property type="match status" value="2"/>
</dbReference>
<dbReference type="SMART" id="SM01043">
    <property type="entry name" value="BTAD"/>
    <property type="match status" value="1"/>
</dbReference>
<feature type="domain" description="Bacterial transcriptional activator" evidence="8">
    <location>
        <begin position="99"/>
        <end position="240"/>
    </location>
</feature>
<keyword evidence="10" id="KW-1185">Reference proteome</keyword>
<dbReference type="InterPro" id="IPR016032">
    <property type="entry name" value="Sig_transdc_resp-reg_C-effctor"/>
</dbReference>
<dbReference type="InterPro" id="IPR041664">
    <property type="entry name" value="AAA_16"/>
</dbReference>
<dbReference type="Gene3D" id="1.25.40.10">
    <property type="entry name" value="Tetratricopeptide repeat domain"/>
    <property type="match status" value="3"/>
</dbReference>
<feature type="domain" description="AAA+ ATPase" evidence="6">
    <location>
        <begin position="284"/>
        <end position="437"/>
    </location>
</feature>